<sequence length="94" mass="10772">MALPKKFIEFAKQSPINTLKSSSGHKLPLVISKLPKLDTNMRVAQSRWKGVSDQDTFWTITRYKLRAGGHGSDVTKKEDELIRGANKYNWRIIE</sequence>
<dbReference type="AlphaFoldDB" id="A0A4T0S298"/>
<comment type="caution">
    <text evidence="1">The sequence shown here is derived from an EMBL/GenBank/DDBJ whole genome shotgun (WGS) entry which is preliminary data.</text>
</comment>
<protein>
    <submittedName>
        <fullName evidence="1">Uncharacterized protein</fullName>
    </submittedName>
</protein>
<evidence type="ECO:0000313" key="1">
    <source>
        <dbReference type="EMBL" id="TIB98932.1"/>
    </source>
</evidence>
<gene>
    <name evidence="1" type="ORF">E3Q17_02843</name>
</gene>
<proteinExistence type="predicted"/>
<dbReference type="EMBL" id="SPRH01000034">
    <property type="protein sequence ID" value="TIB98932.1"/>
    <property type="molecule type" value="Genomic_DNA"/>
</dbReference>
<accession>A0A4T0S298</accession>
<organism evidence="1 2">
    <name type="scientific">Wallemia mellicola</name>
    <dbReference type="NCBI Taxonomy" id="1708541"/>
    <lineage>
        <taxon>Eukaryota</taxon>
        <taxon>Fungi</taxon>
        <taxon>Dikarya</taxon>
        <taxon>Basidiomycota</taxon>
        <taxon>Wallemiomycotina</taxon>
        <taxon>Wallemiomycetes</taxon>
        <taxon>Wallemiales</taxon>
        <taxon>Wallemiaceae</taxon>
        <taxon>Wallemia</taxon>
    </lineage>
</organism>
<reference evidence="1 2" key="1">
    <citation type="submission" date="2019-03" db="EMBL/GenBank/DDBJ databases">
        <title>Sequencing 25 genomes of Wallemia mellicola.</title>
        <authorList>
            <person name="Gostincar C."/>
        </authorList>
    </citation>
    <scope>NUCLEOTIDE SEQUENCE [LARGE SCALE GENOMIC DNA]</scope>
    <source>
        <strain evidence="1 2">EXF-1262</strain>
    </source>
</reference>
<name>A0A4T0S298_9BASI</name>
<dbReference type="Proteomes" id="UP000307169">
    <property type="component" value="Unassembled WGS sequence"/>
</dbReference>
<evidence type="ECO:0000313" key="2">
    <source>
        <dbReference type="Proteomes" id="UP000307169"/>
    </source>
</evidence>